<proteinExistence type="predicted"/>
<evidence type="ECO:0000313" key="2">
    <source>
        <dbReference type="EMBL" id="OGK55689.1"/>
    </source>
</evidence>
<organism evidence="2 3">
    <name type="scientific">Candidatus Roizmanbacteria bacterium RIFCSPLOWO2_01_FULL_45_11</name>
    <dbReference type="NCBI Taxonomy" id="1802070"/>
    <lineage>
        <taxon>Bacteria</taxon>
        <taxon>Candidatus Roizmaniibacteriota</taxon>
    </lineage>
</organism>
<name>A0A1F7JJB8_9BACT</name>
<evidence type="ECO:0000256" key="1">
    <source>
        <dbReference type="SAM" id="MobiDB-lite"/>
    </source>
</evidence>
<sequence length="290" mass="31949">MKWSLGIAVVCIITLALPLRPLYADWFHVISGDVHTNTLLDSNIPGNSEYFSISDNSSGLSIGDSGVITHDDASPDVGDGSETPDINGGSGDDWVFQSGSYPRTGNQYGYSYYFNLLTNRVPLPDNMLSGTCANMQSPGVYYQNTNSFTIDCPFPRVPLQQGKYTFLFSGDVTIRSHMQLQNQDDFVTVIAGGNIIIPDSMDPSTINDPALQGLYIADRQFQTGNGNDDVYMEGIFIAWDSANTGQSFVLRRDDGNPDDAKEIFVHRPELLFSFPPELKRSNVSWEEVSP</sequence>
<dbReference type="AlphaFoldDB" id="A0A1F7JJB8"/>
<protein>
    <submittedName>
        <fullName evidence="2">Uncharacterized protein</fullName>
    </submittedName>
</protein>
<comment type="caution">
    <text evidence="2">The sequence shown here is derived from an EMBL/GenBank/DDBJ whole genome shotgun (WGS) entry which is preliminary data.</text>
</comment>
<dbReference type="Proteomes" id="UP000178486">
    <property type="component" value="Unassembled WGS sequence"/>
</dbReference>
<feature type="region of interest" description="Disordered" evidence="1">
    <location>
        <begin position="71"/>
        <end position="91"/>
    </location>
</feature>
<evidence type="ECO:0000313" key="3">
    <source>
        <dbReference type="Proteomes" id="UP000178486"/>
    </source>
</evidence>
<gene>
    <name evidence="2" type="ORF">A3B56_00835</name>
</gene>
<reference evidence="2 3" key="1">
    <citation type="journal article" date="2016" name="Nat. Commun.">
        <title>Thousands of microbial genomes shed light on interconnected biogeochemical processes in an aquifer system.</title>
        <authorList>
            <person name="Anantharaman K."/>
            <person name="Brown C.T."/>
            <person name="Hug L.A."/>
            <person name="Sharon I."/>
            <person name="Castelle C.J."/>
            <person name="Probst A.J."/>
            <person name="Thomas B.C."/>
            <person name="Singh A."/>
            <person name="Wilkins M.J."/>
            <person name="Karaoz U."/>
            <person name="Brodie E.L."/>
            <person name="Williams K.H."/>
            <person name="Hubbard S.S."/>
            <person name="Banfield J.F."/>
        </authorList>
    </citation>
    <scope>NUCLEOTIDE SEQUENCE [LARGE SCALE GENOMIC DNA]</scope>
</reference>
<accession>A0A1F7JJB8</accession>
<dbReference type="EMBL" id="MGAU01000002">
    <property type="protein sequence ID" value="OGK55689.1"/>
    <property type="molecule type" value="Genomic_DNA"/>
</dbReference>